<evidence type="ECO:0000256" key="1">
    <source>
        <dbReference type="ARBA" id="ARBA00004167"/>
    </source>
</evidence>
<dbReference type="VEuPathDB" id="FungiDB:FOMG_06167"/>
<sequence length="270" mass="29274">MLTISILTLILSIFGSRVLCSTKFLRPPEWNSDVDDKAGLGENIQYAVGDTIQLLWETDLDKVELYLVQGLRSTNWDDRMLDSSRTEWKAEWDVLGILEGNEDSVYYFALGDPLAGFRGFIAETQYFNVTAPKLETTIATTLQTSTTIQSISSSRVATSATQPLPTSTATDQSSDSDADPNSDSGMSKGEIAGAAVGGTIGGLILLGAVGWLIWRRLGRSKKETNLSVVSQSHHQQFHSSETKAELPGDLAVEVYPSGYARSPPGLHEAP</sequence>
<organism evidence="8 9">
    <name type="scientific">Fusarium oxysporum</name>
    <name type="common">Fusarium vascular wilt</name>
    <dbReference type="NCBI Taxonomy" id="5507"/>
    <lineage>
        <taxon>Eukaryota</taxon>
        <taxon>Fungi</taxon>
        <taxon>Dikarya</taxon>
        <taxon>Ascomycota</taxon>
        <taxon>Pezizomycotina</taxon>
        <taxon>Sordariomycetes</taxon>
        <taxon>Hypocreomycetidae</taxon>
        <taxon>Hypocreales</taxon>
        <taxon>Nectriaceae</taxon>
        <taxon>Fusarium</taxon>
        <taxon>Fusarium oxysporum species complex</taxon>
    </lineage>
</organism>
<feature type="compositionally biased region" description="Polar residues" evidence="5">
    <location>
        <begin position="155"/>
        <end position="165"/>
    </location>
</feature>
<dbReference type="Proteomes" id="UP000285084">
    <property type="component" value="Unassembled WGS sequence"/>
</dbReference>
<evidence type="ECO:0000313" key="9">
    <source>
        <dbReference type="Proteomes" id="UP000285084"/>
    </source>
</evidence>
<dbReference type="VEuPathDB" id="FungiDB:FOIG_09471"/>
<feature type="chain" id="PRO_5019238055" evidence="7">
    <location>
        <begin position="21"/>
        <end position="270"/>
    </location>
</feature>
<dbReference type="EMBL" id="MRCX01000236">
    <property type="protein sequence ID" value="RKK67293.1"/>
    <property type="molecule type" value="Genomic_DNA"/>
</dbReference>
<evidence type="ECO:0000256" key="5">
    <source>
        <dbReference type="SAM" id="MobiDB-lite"/>
    </source>
</evidence>
<dbReference type="GO" id="GO:0016020">
    <property type="term" value="C:membrane"/>
    <property type="evidence" value="ECO:0007669"/>
    <property type="project" value="UniProtKB-SubCell"/>
</dbReference>
<feature type="region of interest" description="Disordered" evidence="5">
    <location>
        <begin position="154"/>
        <end position="190"/>
    </location>
</feature>
<evidence type="ECO:0000256" key="7">
    <source>
        <dbReference type="SAM" id="SignalP"/>
    </source>
</evidence>
<dbReference type="VEuPathDB" id="FungiDB:FOC4_g10013234"/>
<evidence type="ECO:0000256" key="6">
    <source>
        <dbReference type="SAM" id="Phobius"/>
    </source>
</evidence>
<accession>A0A420MGZ8</accession>
<keyword evidence="4 6" id="KW-0472">Membrane</keyword>
<dbReference type="VEuPathDB" id="FungiDB:FOZG_10564"/>
<keyword evidence="7" id="KW-0732">Signal</keyword>
<protein>
    <submittedName>
        <fullName evidence="8">Uncharacterized protein</fullName>
    </submittedName>
</protein>
<keyword evidence="3 6" id="KW-1133">Transmembrane helix</keyword>
<proteinExistence type="predicted"/>
<reference evidence="8 9" key="1">
    <citation type="journal article" date="2018" name="Sci. Rep.">
        <title>Characterisation of pathogen-specific regions and novel effector candidates in Fusarium oxysporum f. sp. cepae.</title>
        <authorList>
            <person name="Armitage A.D."/>
            <person name="Taylor A."/>
            <person name="Sobczyk M.K."/>
            <person name="Baxter L."/>
            <person name="Greenfield B.P."/>
            <person name="Bates H.J."/>
            <person name="Wilson F."/>
            <person name="Jackson A.C."/>
            <person name="Ott S."/>
            <person name="Harrison R.J."/>
            <person name="Clarkson J.P."/>
        </authorList>
    </citation>
    <scope>NUCLEOTIDE SEQUENCE [LARGE SCALE GENOMIC DNA]</scope>
    <source>
        <strain evidence="8 9">Fo_A13</strain>
    </source>
</reference>
<dbReference type="VEuPathDB" id="FungiDB:FOC1_g10000133"/>
<dbReference type="VEuPathDB" id="FungiDB:HZS61_003464"/>
<dbReference type="VEuPathDB" id="FungiDB:FOXG_04858"/>
<comment type="caution">
    <text evidence="8">The sequence shown here is derived from an EMBL/GenBank/DDBJ whole genome shotgun (WGS) entry which is preliminary data.</text>
</comment>
<feature type="transmembrane region" description="Helical" evidence="6">
    <location>
        <begin position="191"/>
        <end position="214"/>
    </location>
</feature>
<evidence type="ECO:0000313" key="8">
    <source>
        <dbReference type="EMBL" id="RKK67293.1"/>
    </source>
</evidence>
<evidence type="ECO:0000256" key="4">
    <source>
        <dbReference type="ARBA" id="ARBA00023136"/>
    </source>
</evidence>
<keyword evidence="2 6" id="KW-0812">Transmembrane</keyword>
<dbReference type="AlphaFoldDB" id="A0A420MGZ8"/>
<dbReference type="GO" id="GO:0071944">
    <property type="term" value="C:cell periphery"/>
    <property type="evidence" value="ECO:0007669"/>
    <property type="project" value="UniProtKB-ARBA"/>
</dbReference>
<name>A0A420MGZ8_FUSOX</name>
<evidence type="ECO:0000256" key="2">
    <source>
        <dbReference type="ARBA" id="ARBA00022692"/>
    </source>
</evidence>
<dbReference type="PANTHER" id="PTHR15549">
    <property type="entry name" value="PAIRED IMMUNOGLOBULIN-LIKE TYPE 2 RECEPTOR"/>
    <property type="match status" value="1"/>
</dbReference>
<comment type="subcellular location">
    <subcellularLocation>
        <location evidence="1">Membrane</location>
        <topology evidence="1">Single-pass membrane protein</topology>
    </subcellularLocation>
</comment>
<gene>
    <name evidence="8" type="ORF">BFJ69_g14626</name>
</gene>
<feature type="signal peptide" evidence="7">
    <location>
        <begin position="1"/>
        <end position="20"/>
    </location>
</feature>
<evidence type="ECO:0000256" key="3">
    <source>
        <dbReference type="ARBA" id="ARBA00022989"/>
    </source>
</evidence>
<dbReference type="InterPro" id="IPR051694">
    <property type="entry name" value="Immunoregulatory_rcpt-like"/>
</dbReference>